<keyword evidence="6" id="KW-0508">mRNA splicing</keyword>
<dbReference type="PANTHER" id="PTHR13829:SF2">
    <property type="entry name" value="U6 SNRNA-ASSOCIATED SM-LIKE PROTEIN LSM2"/>
    <property type="match status" value="1"/>
</dbReference>
<keyword evidence="8" id="KW-0687">Ribonucleoprotein</keyword>
<dbReference type="GO" id="GO:0000932">
    <property type="term" value="C:P-body"/>
    <property type="evidence" value="ECO:0007669"/>
    <property type="project" value="TreeGrafter"/>
</dbReference>
<dbReference type="Pfam" id="PF01423">
    <property type="entry name" value="LSM"/>
    <property type="match status" value="1"/>
</dbReference>
<dbReference type="OrthoDB" id="10256176at2759"/>
<keyword evidence="3" id="KW-0507">mRNA processing</keyword>
<dbReference type="GO" id="GO:0005688">
    <property type="term" value="C:U6 snRNP"/>
    <property type="evidence" value="ECO:0007669"/>
    <property type="project" value="TreeGrafter"/>
</dbReference>
<gene>
    <name evidence="10" type="ORF">M0811_10067</name>
</gene>
<evidence type="ECO:0000313" key="10">
    <source>
        <dbReference type="EMBL" id="KAJ5071658.1"/>
    </source>
</evidence>
<keyword evidence="5" id="KW-0694">RNA-binding</keyword>
<reference evidence="10" key="1">
    <citation type="submission" date="2022-10" db="EMBL/GenBank/DDBJ databases">
        <title>Novel sulphate-reducing endosymbionts in the free-living metamonad Anaeramoeba.</title>
        <authorList>
            <person name="Jerlstrom-Hultqvist J."/>
            <person name="Cepicka I."/>
            <person name="Gallot-Lavallee L."/>
            <person name="Salas-Leiva D."/>
            <person name="Curtis B.A."/>
            <person name="Zahonova K."/>
            <person name="Pipaliya S."/>
            <person name="Dacks J."/>
            <person name="Roger A.J."/>
        </authorList>
    </citation>
    <scope>NUCLEOTIDE SEQUENCE</scope>
    <source>
        <strain evidence="10">BMAN</strain>
    </source>
</reference>
<comment type="similarity">
    <text evidence="2">Belongs to the snRNP Sm proteins family.</text>
</comment>
<evidence type="ECO:0000256" key="1">
    <source>
        <dbReference type="ARBA" id="ARBA00004123"/>
    </source>
</evidence>
<dbReference type="EMBL" id="JAPDFW010000086">
    <property type="protein sequence ID" value="KAJ5071658.1"/>
    <property type="molecule type" value="Genomic_DNA"/>
</dbReference>
<evidence type="ECO:0000256" key="5">
    <source>
        <dbReference type="ARBA" id="ARBA00022884"/>
    </source>
</evidence>
<dbReference type="FunFam" id="2.30.30.100:FF:000053">
    <property type="entry name" value="U6 snRNA-associated Sm-like protein LSm2"/>
    <property type="match status" value="1"/>
</dbReference>
<evidence type="ECO:0000259" key="9">
    <source>
        <dbReference type="PROSITE" id="PS52002"/>
    </source>
</evidence>
<dbReference type="InterPro" id="IPR016654">
    <property type="entry name" value="U6_snRNA_Lsm2"/>
</dbReference>
<dbReference type="CDD" id="cd01725">
    <property type="entry name" value="LSm2"/>
    <property type="match status" value="1"/>
</dbReference>
<evidence type="ECO:0000256" key="8">
    <source>
        <dbReference type="ARBA" id="ARBA00023274"/>
    </source>
</evidence>
<comment type="subcellular location">
    <subcellularLocation>
        <location evidence="1">Nucleus</location>
    </subcellularLocation>
</comment>
<evidence type="ECO:0000256" key="6">
    <source>
        <dbReference type="ARBA" id="ARBA00023187"/>
    </source>
</evidence>
<dbReference type="InterPro" id="IPR047575">
    <property type="entry name" value="Sm"/>
</dbReference>
<dbReference type="GO" id="GO:0003723">
    <property type="term" value="F:RNA binding"/>
    <property type="evidence" value="ECO:0007669"/>
    <property type="project" value="UniProtKB-KW"/>
</dbReference>
<keyword evidence="11" id="KW-1185">Reference proteome</keyword>
<dbReference type="GO" id="GO:0071011">
    <property type="term" value="C:precatalytic spliceosome"/>
    <property type="evidence" value="ECO:0007669"/>
    <property type="project" value="TreeGrafter"/>
</dbReference>
<comment type="caution">
    <text evidence="10">The sequence shown here is derived from an EMBL/GenBank/DDBJ whole genome shotgun (WGS) entry which is preliminary data.</text>
</comment>
<dbReference type="SUPFAM" id="SSF50182">
    <property type="entry name" value="Sm-like ribonucleoproteins"/>
    <property type="match status" value="1"/>
</dbReference>
<proteinExistence type="inferred from homology"/>
<dbReference type="AlphaFoldDB" id="A0A9Q0LF94"/>
<dbReference type="SMART" id="SM00651">
    <property type="entry name" value="Sm"/>
    <property type="match status" value="1"/>
</dbReference>
<organism evidence="10 11">
    <name type="scientific">Anaeramoeba ignava</name>
    <name type="common">Anaerobic marine amoeba</name>
    <dbReference type="NCBI Taxonomy" id="1746090"/>
    <lineage>
        <taxon>Eukaryota</taxon>
        <taxon>Metamonada</taxon>
        <taxon>Anaeramoebidae</taxon>
        <taxon>Anaeramoeba</taxon>
    </lineage>
</organism>
<dbReference type="PANTHER" id="PTHR13829">
    <property type="entry name" value="SNRNP CORE PROTEIN FAMILY MEMBER"/>
    <property type="match status" value="1"/>
</dbReference>
<dbReference type="GO" id="GO:0046540">
    <property type="term" value="C:U4/U6 x U5 tri-snRNP complex"/>
    <property type="evidence" value="ECO:0007669"/>
    <property type="project" value="TreeGrafter"/>
</dbReference>
<dbReference type="PROSITE" id="PS52002">
    <property type="entry name" value="SM"/>
    <property type="match status" value="1"/>
</dbReference>
<accession>A0A9Q0LF94</accession>
<dbReference type="GO" id="GO:0071013">
    <property type="term" value="C:catalytic step 2 spliceosome"/>
    <property type="evidence" value="ECO:0007669"/>
    <property type="project" value="TreeGrafter"/>
</dbReference>
<keyword evidence="7" id="KW-0539">Nucleus</keyword>
<evidence type="ECO:0000256" key="2">
    <source>
        <dbReference type="ARBA" id="ARBA00006850"/>
    </source>
</evidence>
<dbReference type="Gene3D" id="2.30.30.100">
    <property type="match status" value="1"/>
</dbReference>
<keyword evidence="4" id="KW-0747">Spliceosome</keyword>
<dbReference type="GO" id="GO:0000398">
    <property type="term" value="P:mRNA splicing, via spliceosome"/>
    <property type="evidence" value="ECO:0007669"/>
    <property type="project" value="TreeGrafter"/>
</dbReference>
<name>A0A9Q0LF94_ANAIG</name>
<evidence type="ECO:0000313" key="11">
    <source>
        <dbReference type="Proteomes" id="UP001149090"/>
    </source>
</evidence>
<dbReference type="InterPro" id="IPR001163">
    <property type="entry name" value="Sm_dom_euk/arc"/>
</dbReference>
<evidence type="ECO:0000256" key="7">
    <source>
        <dbReference type="ARBA" id="ARBA00023242"/>
    </source>
</evidence>
<dbReference type="Proteomes" id="UP001149090">
    <property type="component" value="Unassembled WGS sequence"/>
</dbReference>
<evidence type="ECO:0000256" key="3">
    <source>
        <dbReference type="ARBA" id="ARBA00022664"/>
    </source>
</evidence>
<feature type="domain" description="Sm" evidence="9">
    <location>
        <begin position="2"/>
        <end position="76"/>
    </location>
</feature>
<sequence length="104" mass="11982">MLFYQLFKSLIGQTITIELKNDIMITGKLISVDQFLNLKLSDVQGTDPKKNPILSSLKTCFIRGNVIRYVLLPQDQIDTQLLKESAIKEAAKIKEEERKMQNRK</sequence>
<evidence type="ECO:0000256" key="4">
    <source>
        <dbReference type="ARBA" id="ARBA00022728"/>
    </source>
</evidence>
<dbReference type="GO" id="GO:1990726">
    <property type="term" value="C:Lsm1-7-Pat1 complex"/>
    <property type="evidence" value="ECO:0007669"/>
    <property type="project" value="TreeGrafter"/>
</dbReference>
<protein>
    <submittedName>
        <fullName evidence="10">Snrnp core protein family member</fullName>
    </submittedName>
</protein>
<dbReference type="OMA" id="DNISCTD"/>
<dbReference type="InterPro" id="IPR010920">
    <property type="entry name" value="LSM_dom_sf"/>
</dbReference>